<evidence type="ECO:0000313" key="1">
    <source>
        <dbReference type="EMBL" id="ASJ26266.1"/>
    </source>
</evidence>
<protein>
    <submittedName>
        <fullName evidence="1">DUF3422 domain containing protein</fullName>
    </submittedName>
</protein>
<proteinExistence type="predicted"/>
<name>A0A248LPN9_9NEIS</name>
<dbReference type="InterPro" id="IPR021830">
    <property type="entry name" value="DUF3422"/>
</dbReference>
<accession>A0A248LPN9</accession>
<dbReference type="RefSeq" id="WP_088861805.1">
    <property type="nucleotide sequence ID" value="NZ_CP022115.1"/>
</dbReference>
<gene>
    <name evidence="1" type="ORF">LHGZ1_3435</name>
</gene>
<dbReference type="Pfam" id="PF11902">
    <property type="entry name" value="DUF3422"/>
    <property type="match status" value="1"/>
</dbReference>
<dbReference type="EMBL" id="CP022115">
    <property type="protein sequence ID" value="ASJ26266.1"/>
    <property type="molecule type" value="Genomic_DNA"/>
</dbReference>
<dbReference type="Proteomes" id="UP000197424">
    <property type="component" value="Chromosome"/>
</dbReference>
<sequence>MTALTLHPLRNTLNDEVHARPSLPVNTPARITSLAFVFDLDAADSQRAALERLATRLGMAPPPAGAVQYVGRAGGMTVRWSLHTEFVRYTFGIEGSGGEPFVQNALIGIPDDWLASVPGRMLAGVHALVVGEAEAPSLNDMARGWFAGHDLIGAGIADGAATALTDLRLHDDAYAGCGFVRYVVLNRQLNPRQMGRMLGRLFEIECYRMLALLALPVAKQQMRELDEVSLRLSSATRELLAPTAGGDLLAELTCLAGRLEDAVSTSQYRFSAARAYYQLVERRIGELREVRLAGLQPFREFMERRLAPAMQTCDTVMGRQERLSARLQRATALMRTRIEVELQQQNRELLQSMDRRAGLQLRLQETVEGLSVGVLTYYAVGLFGYVAKALKVLGVPLNAELATGLAIVPIGGAVWWGVQRAKRHLGHG</sequence>
<dbReference type="AlphaFoldDB" id="A0A248LPN9"/>
<evidence type="ECO:0000313" key="2">
    <source>
        <dbReference type="Proteomes" id="UP000197424"/>
    </source>
</evidence>
<dbReference type="OrthoDB" id="9767470at2"/>
<reference evidence="2" key="1">
    <citation type="submission" date="2017-06" db="EMBL/GenBank/DDBJ databases">
        <title>Whole genome sequence of Laribacter hongkongensis LHGZ1.</title>
        <authorList>
            <person name="Chen D."/>
            <person name="Wu H."/>
            <person name="Chen J."/>
        </authorList>
    </citation>
    <scope>NUCLEOTIDE SEQUENCE [LARGE SCALE GENOMIC DNA]</scope>
    <source>
        <strain evidence="2">LHGZ1</strain>
    </source>
</reference>
<organism evidence="1 2">
    <name type="scientific">Laribacter hongkongensis</name>
    <dbReference type="NCBI Taxonomy" id="168471"/>
    <lineage>
        <taxon>Bacteria</taxon>
        <taxon>Pseudomonadati</taxon>
        <taxon>Pseudomonadota</taxon>
        <taxon>Betaproteobacteria</taxon>
        <taxon>Neisseriales</taxon>
        <taxon>Aquaspirillaceae</taxon>
        <taxon>Laribacter</taxon>
    </lineage>
</organism>